<dbReference type="Proteomes" id="UP000813461">
    <property type="component" value="Unassembled WGS sequence"/>
</dbReference>
<keyword evidence="3" id="KW-1185">Reference proteome</keyword>
<protein>
    <recommendedName>
        <fullName evidence="4">Secreted protein</fullName>
    </recommendedName>
</protein>
<dbReference type="AlphaFoldDB" id="A0A8K0RH82"/>
<evidence type="ECO:0000256" key="1">
    <source>
        <dbReference type="SAM" id="SignalP"/>
    </source>
</evidence>
<name>A0A8K0RH82_9PLEO</name>
<evidence type="ECO:0008006" key="4">
    <source>
        <dbReference type="Google" id="ProtNLM"/>
    </source>
</evidence>
<sequence length="116" mass="12765">MRERTRYRTGSLGGRCSLMFALLNFMLVADGDSPERKAVIAHFPRTERRRREIGQDGVKAQSQDIGFIQLRLYMPCVSCAKYSQSSSCGIASACMVGPRGVLQLVSEPDLQPPAGI</sequence>
<comment type="caution">
    <text evidence="2">The sequence shown here is derived from an EMBL/GenBank/DDBJ whole genome shotgun (WGS) entry which is preliminary data.</text>
</comment>
<evidence type="ECO:0000313" key="3">
    <source>
        <dbReference type="Proteomes" id="UP000813461"/>
    </source>
</evidence>
<gene>
    <name evidence="2" type="ORF">FB567DRAFT_158807</name>
</gene>
<feature type="chain" id="PRO_5035466525" description="Secreted protein" evidence="1">
    <location>
        <begin position="32"/>
        <end position="116"/>
    </location>
</feature>
<reference evidence="2" key="1">
    <citation type="journal article" date="2021" name="Nat. Commun.">
        <title>Genetic determinants of endophytism in the Arabidopsis root mycobiome.</title>
        <authorList>
            <person name="Mesny F."/>
            <person name="Miyauchi S."/>
            <person name="Thiergart T."/>
            <person name="Pickel B."/>
            <person name="Atanasova L."/>
            <person name="Karlsson M."/>
            <person name="Huettel B."/>
            <person name="Barry K.W."/>
            <person name="Haridas S."/>
            <person name="Chen C."/>
            <person name="Bauer D."/>
            <person name="Andreopoulos W."/>
            <person name="Pangilinan J."/>
            <person name="LaButti K."/>
            <person name="Riley R."/>
            <person name="Lipzen A."/>
            <person name="Clum A."/>
            <person name="Drula E."/>
            <person name="Henrissat B."/>
            <person name="Kohler A."/>
            <person name="Grigoriev I.V."/>
            <person name="Martin F.M."/>
            <person name="Hacquard S."/>
        </authorList>
    </citation>
    <scope>NUCLEOTIDE SEQUENCE</scope>
    <source>
        <strain evidence="2">MPI-SDFR-AT-0120</strain>
    </source>
</reference>
<organism evidence="2 3">
    <name type="scientific">Paraphoma chrysanthemicola</name>
    <dbReference type="NCBI Taxonomy" id="798071"/>
    <lineage>
        <taxon>Eukaryota</taxon>
        <taxon>Fungi</taxon>
        <taxon>Dikarya</taxon>
        <taxon>Ascomycota</taxon>
        <taxon>Pezizomycotina</taxon>
        <taxon>Dothideomycetes</taxon>
        <taxon>Pleosporomycetidae</taxon>
        <taxon>Pleosporales</taxon>
        <taxon>Pleosporineae</taxon>
        <taxon>Phaeosphaeriaceae</taxon>
        <taxon>Paraphoma</taxon>
    </lineage>
</organism>
<keyword evidence="1" id="KW-0732">Signal</keyword>
<proteinExistence type="predicted"/>
<evidence type="ECO:0000313" key="2">
    <source>
        <dbReference type="EMBL" id="KAH7092931.1"/>
    </source>
</evidence>
<accession>A0A8K0RH82</accession>
<feature type="signal peptide" evidence="1">
    <location>
        <begin position="1"/>
        <end position="31"/>
    </location>
</feature>
<dbReference type="EMBL" id="JAGMVJ010000002">
    <property type="protein sequence ID" value="KAH7092931.1"/>
    <property type="molecule type" value="Genomic_DNA"/>
</dbReference>